<sequence>MDNKIRSILFAVLFFVLLFPFKSYATDDTFTVTGLTMDHTTGYYSFYYSGYTGGDISRESVAIFGTGWGYNDEPASCTGGSSGAGTCSGIFNYSNGTFSCTPTLNVSIYGYNPSSPTFNYAF</sequence>
<protein>
    <submittedName>
        <fullName evidence="2">Uncharacterized protein</fullName>
    </submittedName>
</protein>
<evidence type="ECO:0000256" key="1">
    <source>
        <dbReference type="SAM" id="SignalP"/>
    </source>
</evidence>
<feature type="signal peptide" evidence="1">
    <location>
        <begin position="1"/>
        <end position="25"/>
    </location>
</feature>
<evidence type="ECO:0000313" key="3">
    <source>
        <dbReference type="Proteomes" id="UP000034181"/>
    </source>
</evidence>
<dbReference type="EMBL" id="LBUZ01000027">
    <property type="protein sequence ID" value="KKQ74732.1"/>
    <property type="molecule type" value="Genomic_DNA"/>
</dbReference>
<organism evidence="2 3">
    <name type="scientific">Candidatus Woesebacteria bacterium GW2011_GWB1_38_5b</name>
    <dbReference type="NCBI Taxonomy" id="1618569"/>
    <lineage>
        <taxon>Bacteria</taxon>
        <taxon>Candidatus Woeseibacteriota</taxon>
    </lineage>
</organism>
<keyword evidence="1" id="KW-0732">Signal</keyword>
<reference evidence="2 3" key="1">
    <citation type="journal article" date="2015" name="Nature">
        <title>rRNA introns, odd ribosomes, and small enigmatic genomes across a large radiation of phyla.</title>
        <authorList>
            <person name="Brown C.T."/>
            <person name="Hug L.A."/>
            <person name="Thomas B.C."/>
            <person name="Sharon I."/>
            <person name="Castelle C.J."/>
            <person name="Singh A."/>
            <person name="Wilkins M.J."/>
            <person name="Williams K.H."/>
            <person name="Banfield J.F."/>
        </authorList>
    </citation>
    <scope>NUCLEOTIDE SEQUENCE [LARGE SCALE GENOMIC DNA]</scope>
</reference>
<proteinExistence type="predicted"/>
<name>A0A0G0K7C9_9BACT</name>
<feature type="chain" id="PRO_5002533027" evidence="1">
    <location>
        <begin position="26"/>
        <end position="122"/>
    </location>
</feature>
<evidence type="ECO:0000313" key="2">
    <source>
        <dbReference type="EMBL" id="KKQ74732.1"/>
    </source>
</evidence>
<gene>
    <name evidence="2" type="ORF">US96_C0027G0001</name>
</gene>
<dbReference type="Proteomes" id="UP000034181">
    <property type="component" value="Unassembled WGS sequence"/>
</dbReference>
<feature type="non-terminal residue" evidence="2">
    <location>
        <position position="122"/>
    </location>
</feature>
<accession>A0A0G0K7C9</accession>
<dbReference type="AlphaFoldDB" id="A0A0G0K7C9"/>
<comment type="caution">
    <text evidence="2">The sequence shown here is derived from an EMBL/GenBank/DDBJ whole genome shotgun (WGS) entry which is preliminary data.</text>
</comment>